<dbReference type="InterPro" id="IPR005829">
    <property type="entry name" value="Sugar_transporter_CS"/>
</dbReference>
<dbReference type="PANTHER" id="PTHR23508">
    <property type="entry name" value="CARBOXYLIC ACID TRANSPORTER PROTEIN HOMOLOG"/>
    <property type="match status" value="1"/>
</dbReference>
<feature type="transmembrane region" description="Helical" evidence="5">
    <location>
        <begin position="169"/>
        <end position="188"/>
    </location>
</feature>
<feature type="transmembrane region" description="Helical" evidence="5">
    <location>
        <begin position="142"/>
        <end position="163"/>
    </location>
</feature>
<keyword evidence="9" id="KW-1185">Reference proteome</keyword>
<proteinExistence type="predicted"/>
<evidence type="ECO:0000256" key="3">
    <source>
        <dbReference type="ARBA" id="ARBA00022989"/>
    </source>
</evidence>
<evidence type="ECO:0000313" key="7">
    <source>
        <dbReference type="EMBL" id="QDY66788.1"/>
    </source>
</evidence>
<evidence type="ECO:0000256" key="4">
    <source>
        <dbReference type="ARBA" id="ARBA00023136"/>
    </source>
</evidence>
<feature type="transmembrane region" description="Helical" evidence="5">
    <location>
        <begin position="323"/>
        <end position="345"/>
    </location>
</feature>
<keyword evidence="2 5" id="KW-0812">Transmembrane</keyword>
<feature type="transmembrane region" description="Helical" evidence="5">
    <location>
        <begin position="269"/>
        <end position="286"/>
    </location>
</feature>
<dbReference type="Pfam" id="PF00083">
    <property type="entry name" value="Sugar_tr"/>
    <property type="match status" value="1"/>
</dbReference>
<feature type="transmembrane region" description="Helical" evidence="5">
    <location>
        <begin position="106"/>
        <end position="130"/>
    </location>
</feature>
<dbReference type="Proteomes" id="UP001060018">
    <property type="component" value="Chromosome"/>
</dbReference>
<feature type="domain" description="Major facilitator superfamily (MFS) profile" evidence="6">
    <location>
        <begin position="15"/>
        <end position="412"/>
    </location>
</feature>
<evidence type="ECO:0000256" key="2">
    <source>
        <dbReference type="ARBA" id="ARBA00022692"/>
    </source>
</evidence>
<dbReference type="Proteomes" id="UP000320717">
    <property type="component" value="Chromosome"/>
</dbReference>
<feature type="transmembrane region" description="Helical" evidence="5">
    <location>
        <begin position="389"/>
        <end position="408"/>
    </location>
</feature>
<dbReference type="RefSeq" id="WP_146276995.1">
    <property type="nucleotide sequence ID" value="NZ_CP042260.1"/>
</dbReference>
<dbReference type="InterPro" id="IPR020846">
    <property type="entry name" value="MFS_dom"/>
</dbReference>
<evidence type="ECO:0000259" key="6">
    <source>
        <dbReference type="PROSITE" id="PS50850"/>
    </source>
</evidence>
<dbReference type="EMBL" id="CP102487">
    <property type="protein sequence ID" value="UUX58921.1"/>
    <property type="molecule type" value="Genomic_DNA"/>
</dbReference>
<feature type="transmembrane region" description="Helical" evidence="5">
    <location>
        <begin position="298"/>
        <end position="317"/>
    </location>
</feature>
<sequence>MRIAATKRGISGWKATIAVAMSNYIEAGAIIALATSLSLWQSAFGFDDALVGVIAAVSANAFGAALGAMIGGPLCDRLGRKFIYTYDLMVFMIGALLITFTFNTTLLVVGVVLMGIAVGAGVPASWTYIAEEAPEESRAAHVGTAQLAWSFGPAVGFALAIMVEPMGVSGSRLIFFHLFIVAAVTWWVRRGLPESTRWKEQRAAELANGTKLSFFSGIRGLLAERKNWSALLFLIGVYGLWNTVAGQAGIFQPRVYEAAGVESATQQNLLQVLVWMLTAAATYFGFMKYGDRVSRRWLYFAGALLGIVAWAVLIFVPPGAFSLLFYAVAWGISAGIGAQAFYGLWTAELFATTYRASAQGMLFMLARVMVGLLSLVFPVLLTSMGLEKLGLLILGLLAAALLIGTIWAPETRGKSLEEIEVARYGKLVAPHKVDA</sequence>
<protein>
    <submittedName>
        <fullName evidence="8">MFS transporter</fullName>
    </submittedName>
</protein>
<dbReference type="PANTHER" id="PTHR23508:SF10">
    <property type="entry name" value="CARBOXYLIC ACID TRANSPORTER PROTEIN HOMOLOG"/>
    <property type="match status" value="1"/>
</dbReference>
<dbReference type="CDD" id="cd17316">
    <property type="entry name" value="MFS_SV2_like"/>
    <property type="match status" value="1"/>
</dbReference>
<evidence type="ECO:0000313" key="9">
    <source>
        <dbReference type="Proteomes" id="UP000320717"/>
    </source>
</evidence>
<feature type="transmembrane region" description="Helical" evidence="5">
    <location>
        <begin position="228"/>
        <end position="249"/>
    </location>
</feature>
<accession>A0A5B8IQV7</accession>
<reference evidence="7 9" key="1">
    <citation type="submission" date="2019-07" db="EMBL/GenBank/DDBJ databases">
        <title>Complete Genome Sequence of drought tolerant Plant Growth-Promoting Rhizobacterium Glutamicibacter halophytocola DR408.</title>
        <authorList>
            <person name="Nishu S.D."/>
            <person name="Lee T.K."/>
        </authorList>
    </citation>
    <scope>NUCLEOTIDE SEQUENCE [LARGE SCALE GENOMIC DNA]</scope>
    <source>
        <strain evidence="7 9">DR408</strain>
    </source>
</reference>
<dbReference type="EMBL" id="CP042260">
    <property type="protein sequence ID" value="QDY66788.1"/>
    <property type="molecule type" value="Genomic_DNA"/>
</dbReference>
<evidence type="ECO:0000313" key="8">
    <source>
        <dbReference type="EMBL" id="UUX58921.1"/>
    </source>
</evidence>
<evidence type="ECO:0000256" key="1">
    <source>
        <dbReference type="ARBA" id="ARBA00004651"/>
    </source>
</evidence>
<name>A0A5B8IQV7_9MICC</name>
<dbReference type="InterPro" id="IPR036259">
    <property type="entry name" value="MFS_trans_sf"/>
</dbReference>
<organism evidence="8 10">
    <name type="scientific">Glutamicibacter halophytocola</name>
    <dbReference type="NCBI Taxonomy" id="1933880"/>
    <lineage>
        <taxon>Bacteria</taxon>
        <taxon>Bacillati</taxon>
        <taxon>Actinomycetota</taxon>
        <taxon>Actinomycetes</taxon>
        <taxon>Micrococcales</taxon>
        <taxon>Micrococcaceae</taxon>
        <taxon>Glutamicibacter</taxon>
    </lineage>
</organism>
<dbReference type="InterPro" id="IPR005828">
    <property type="entry name" value="MFS_sugar_transport-like"/>
</dbReference>
<feature type="transmembrane region" description="Helical" evidence="5">
    <location>
        <begin position="357"/>
        <end position="377"/>
    </location>
</feature>
<comment type="subcellular location">
    <subcellularLocation>
        <location evidence="1">Cell membrane</location>
        <topology evidence="1">Multi-pass membrane protein</topology>
    </subcellularLocation>
</comment>
<keyword evidence="3 5" id="KW-1133">Transmembrane helix</keyword>
<dbReference type="AlphaFoldDB" id="A0A5B8IQV7"/>
<feature type="transmembrane region" description="Helical" evidence="5">
    <location>
        <begin position="12"/>
        <end position="37"/>
    </location>
</feature>
<dbReference type="Gene3D" id="1.20.1250.20">
    <property type="entry name" value="MFS general substrate transporter like domains"/>
    <property type="match status" value="2"/>
</dbReference>
<dbReference type="GO" id="GO:0005886">
    <property type="term" value="C:plasma membrane"/>
    <property type="evidence" value="ECO:0007669"/>
    <property type="project" value="UniProtKB-SubCell"/>
</dbReference>
<evidence type="ECO:0000313" key="10">
    <source>
        <dbReference type="Proteomes" id="UP001060018"/>
    </source>
</evidence>
<dbReference type="PROSITE" id="PS50850">
    <property type="entry name" value="MFS"/>
    <property type="match status" value="1"/>
</dbReference>
<dbReference type="OrthoDB" id="3252866at2"/>
<reference evidence="8" key="2">
    <citation type="journal article" date="2022" name="Pest Manag. Sci.">
        <title>Glutamicibacter halophytocola-mediated host fitness of potato tuber moth on Solanaceae crops.</title>
        <authorList>
            <person name="Wang W."/>
            <person name="Xiao G."/>
            <person name="Du G."/>
            <person name="Chang L."/>
            <person name="Yang Y."/>
            <person name="Ye J."/>
            <person name="Chen B."/>
        </authorList>
    </citation>
    <scope>NUCLEOTIDE SEQUENCE</scope>
    <source>
        <strain evidence="8">S2</strain>
    </source>
</reference>
<dbReference type="SUPFAM" id="SSF103473">
    <property type="entry name" value="MFS general substrate transporter"/>
    <property type="match status" value="1"/>
</dbReference>
<dbReference type="PROSITE" id="PS00217">
    <property type="entry name" value="SUGAR_TRANSPORT_2"/>
    <property type="match status" value="1"/>
</dbReference>
<keyword evidence="4 5" id="KW-0472">Membrane</keyword>
<feature type="transmembrane region" description="Helical" evidence="5">
    <location>
        <begin position="49"/>
        <end position="70"/>
    </location>
</feature>
<evidence type="ECO:0000256" key="5">
    <source>
        <dbReference type="SAM" id="Phobius"/>
    </source>
</evidence>
<gene>
    <name evidence="7" type="ORF">FQA45_10900</name>
    <name evidence="8" type="ORF">NUH22_16765</name>
</gene>
<dbReference type="GO" id="GO:0046943">
    <property type="term" value="F:carboxylic acid transmembrane transporter activity"/>
    <property type="evidence" value="ECO:0007669"/>
    <property type="project" value="TreeGrafter"/>
</dbReference>
<feature type="transmembrane region" description="Helical" evidence="5">
    <location>
        <begin position="82"/>
        <end position="100"/>
    </location>
</feature>